<protein>
    <submittedName>
        <fullName evidence="2">Uncharacterized protein</fullName>
    </submittedName>
</protein>
<gene>
    <name evidence="2" type="ORF">METZ01_LOCUS316491</name>
</gene>
<sequence length="91" mass="10279">MDQETITTEAPGIDSGADTNASRKAKFGLIQKSYKKLLWIRLPLRYKVLVAPRRTQTDSPKILSRDEEEVMRAEPFLETRSIPSTADSEIA</sequence>
<proteinExistence type="predicted"/>
<reference evidence="2" key="1">
    <citation type="submission" date="2018-05" db="EMBL/GenBank/DDBJ databases">
        <authorList>
            <person name="Lanie J.A."/>
            <person name="Ng W.-L."/>
            <person name="Kazmierczak K.M."/>
            <person name="Andrzejewski T.M."/>
            <person name="Davidsen T.M."/>
            <person name="Wayne K.J."/>
            <person name="Tettelin H."/>
            <person name="Glass J.I."/>
            <person name="Rusch D."/>
            <person name="Podicherti R."/>
            <person name="Tsui H.-C.T."/>
            <person name="Winkler M.E."/>
        </authorList>
    </citation>
    <scope>NUCLEOTIDE SEQUENCE</scope>
</reference>
<accession>A0A382NTD6</accession>
<dbReference type="AlphaFoldDB" id="A0A382NTD6"/>
<evidence type="ECO:0000256" key="1">
    <source>
        <dbReference type="SAM" id="MobiDB-lite"/>
    </source>
</evidence>
<feature type="region of interest" description="Disordered" evidence="1">
    <location>
        <begin position="1"/>
        <end position="20"/>
    </location>
</feature>
<dbReference type="EMBL" id="UINC01102203">
    <property type="protein sequence ID" value="SVC63637.1"/>
    <property type="molecule type" value="Genomic_DNA"/>
</dbReference>
<evidence type="ECO:0000313" key="2">
    <source>
        <dbReference type="EMBL" id="SVC63637.1"/>
    </source>
</evidence>
<organism evidence="2">
    <name type="scientific">marine metagenome</name>
    <dbReference type="NCBI Taxonomy" id="408172"/>
    <lineage>
        <taxon>unclassified sequences</taxon>
        <taxon>metagenomes</taxon>
        <taxon>ecological metagenomes</taxon>
    </lineage>
</organism>
<name>A0A382NTD6_9ZZZZ</name>